<dbReference type="PANTHER" id="PTHR47359:SF3">
    <property type="entry name" value="NLP_P60 DOMAIN-CONTAINING PROTEIN-RELATED"/>
    <property type="match status" value="1"/>
</dbReference>
<dbReference type="InterPro" id="IPR038765">
    <property type="entry name" value="Papain-like_cys_pep_sf"/>
</dbReference>
<keyword evidence="3" id="KW-0378">Hydrolase</keyword>
<keyword evidence="4" id="KW-0788">Thiol protease</keyword>
<dbReference type="Gene3D" id="3.90.1720.10">
    <property type="entry name" value="endopeptidase domain like (from Nostoc punctiforme)"/>
    <property type="match status" value="1"/>
</dbReference>
<organism evidence="7 8">
    <name type="scientific">[Clostridium] symbiosum ATCC 14940</name>
    <dbReference type="NCBI Taxonomy" id="411472"/>
    <lineage>
        <taxon>Bacteria</taxon>
        <taxon>Bacillati</taxon>
        <taxon>Bacillota</taxon>
        <taxon>Clostridia</taxon>
        <taxon>Lachnospirales</taxon>
        <taxon>Lachnospiraceae</taxon>
        <taxon>Otoolea</taxon>
    </lineage>
</organism>
<dbReference type="GO" id="GO:0008234">
    <property type="term" value="F:cysteine-type peptidase activity"/>
    <property type="evidence" value="ECO:0007669"/>
    <property type="project" value="UniProtKB-KW"/>
</dbReference>
<gene>
    <name evidence="7" type="ORF">CLOSYM_04118</name>
</gene>
<dbReference type="InterPro" id="IPR051794">
    <property type="entry name" value="PG_Endopeptidase_C40"/>
</dbReference>
<name>A0ABC9TSL6_CLOSY</name>
<dbReference type="PANTHER" id="PTHR47359">
    <property type="entry name" value="PEPTIDOGLYCAN DL-ENDOPEPTIDASE CWLO"/>
    <property type="match status" value="1"/>
</dbReference>
<protein>
    <submittedName>
        <fullName evidence="7">NlpC/P60 family protein</fullName>
    </submittedName>
</protein>
<dbReference type="Pfam" id="PF00877">
    <property type="entry name" value="NLPC_P60"/>
    <property type="match status" value="1"/>
</dbReference>
<dbReference type="AlphaFoldDB" id="A0ABC9TSL6"/>
<sequence length="618" mass="67999">MRKFHPLITRILVMTASGFLLISIAGSYKPAVSPAPEQAIRISHDNAADISQSGSLPVRIMNLLNQFAGNSASYLSGLDSKTEETYSPSVFKYNLMALYPDEQEISPEDETATQQERVMRLLNYNLKPFYDFFKLSFHTRASDSYGGQMYEYLNRKDAEWTSELYRWLQASPEQAAKMLRHPASSVTGKYDPTNKAHDPANPATWLIPSWKNVSFQFYDGDGKSISLYSNAQEIASMASVYTWFTGWTDVDNFKSYIDELWQLSHGYSVKVGAVYYCDGCVDPNDAESDDDAETEPALSAPSETSGESQAEIPSDVLPEGQNGASETSQEAAAAQASPSELSGPSEDTAAAAGEHAVGGQDGESNAVPAAEETQIQLNEEGKFCPGHVDLTITARITGLSEQKNLFTLDKRGHMKTEAWNGWSDYGKAYVNRLNSQDWALLYNLSPIELALGKPLTFTEISEYLKLLPDDISRERKAVITYALQSVGKIPYYYGGKAKVPGYEGNNFAVITPPDRKGRIISGLDCSGWVNWVYWSSLGKIPTNLGTSGLIYAGRAVSRSDLKPGDIIIRLGVNSHVVMFLAWAPNGQMICIHETGGSVSNVTVSVMDANWPYYRSLLD</sequence>
<reference evidence="7 8" key="1">
    <citation type="submission" date="2013-07" db="EMBL/GenBank/DDBJ databases">
        <authorList>
            <person name="Weinstock G."/>
            <person name="Sodergren E."/>
            <person name="Wylie T."/>
            <person name="Fulton L."/>
            <person name="Fulton R."/>
            <person name="Fronick C."/>
            <person name="O'Laughlin M."/>
            <person name="Godfrey J."/>
            <person name="Miner T."/>
            <person name="Herter B."/>
            <person name="Appelbaum E."/>
            <person name="Cordes M."/>
            <person name="Lek S."/>
            <person name="Wollam A."/>
            <person name="Pepin K.H."/>
            <person name="Palsikar V.B."/>
            <person name="Mitreva M."/>
            <person name="Wilson R.K."/>
        </authorList>
    </citation>
    <scope>NUCLEOTIDE SEQUENCE [LARGE SCALE GENOMIC DNA]</scope>
    <source>
        <strain evidence="7 8">ATCC 14940</strain>
    </source>
</reference>
<accession>A0ABC9TSL6</accession>
<proteinExistence type="inferred from homology"/>
<dbReference type="Proteomes" id="UP000016491">
    <property type="component" value="Unassembled WGS sequence"/>
</dbReference>
<evidence type="ECO:0000313" key="7">
    <source>
        <dbReference type="EMBL" id="ERI74358.1"/>
    </source>
</evidence>
<evidence type="ECO:0000256" key="5">
    <source>
        <dbReference type="SAM" id="MobiDB-lite"/>
    </source>
</evidence>
<feature type="compositionally biased region" description="Low complexity" evidence="5">
    <location>
        <begin position="324"/>
        <end position="342"/>
    </location>
</feature>
<evidence type="ECO:0000256" key="3">
    <source>
        <dbReference type="ARBA" id="ARBA00022801"/>
    </source>
</evidence>
<feature type="domain" description="NlpC/P60" evidence="6">
    <location>
        <begin position="472"/>
        <end position="618"/>
    </location>
</feature>
<comment type="similarity">
    <text evidence="1">Belongs to the peptidase C40 family.</text>
</comment>
<dbReference type="EMBL" id="AWSU01000335">
    <property type="protein sequence ID" value="ERI74358.1"/>
    <property type="molecule type" value="Genomic_DNA"/>
</dbReference>
<dbReference type="SUPFAM" id="SSF54001">
    <property type="entry name" value="Cysteine proteinases"/>
    <property type="match status" value="1"/>
</dbReference>
<dbReference type="PROSITE" id="PS51935">
    <property type="entry name" value="NLPC_P60"/>
    <property type="match status" value="1"/>
</dbReference>
<evidence type="ECO:0000256" key="4">
    <source>
        <dbReference type="ARBA" id="ARBA00022807"/>
    </source>
</evidence>
<evidence type="ECO:0000256" key="1">
    <source>
        <dbReference type="ARBA" id="ARBA00007074"/>
    </source>
</evidence>
<dbReference type="GO" id="GO:0006508">
    <property type="term" value="P:proteolysis"/>
    <property type="evidence" value="ECO:0007669"/>
    <property type="project" value="UniProtKB-KW"/>
</dbReference>
<evidence type="ECO:0000256" key="2">
    <source>
        <dbReference type="ARBA" id="ARBA00022670"/>
    </source>
</evidence>
<dbReference type="InterPro" id="IPR000064">
    <property type="entry name" value="NLP_P60_dom"/>
</dbReference>
<comment type="caution">
    <text evidence="7">The sequence shown here is derived from an EMBL/GenBank/DDBJ whole genome shotgun (WGS) entry which is preliminary data.</text>
</comment>
<evidence type="ECO:0000313" key="8">
    <source>
        <dbReference type="Proteomes" id="UP000016491"/>
    </source>
</evidence>
<feature type="compositionally biased region" description="Acidic residues" evidence="5">
    <location>
        <begin position="285"/>
        <end position="294"/>
    </location>
</feature>
<feature type="region of interest" description="Disordered" evidence="5">
    <location>
        <begin position="285"/>
        <end position="365"/>
    </location>
</feature>
<evidence type="ECO:0000259" key="6">
    <source>
        <dbReference type="PROSITE" id="PS51935"/>
    </source>
</evidence>
<dbReference type="RefSeq" id="WP_021641283.1">
    <property type="nucleotide sequence ID" value="NZ_KE992850.1"/>
</dbReference>
<keyword evidence="2" id="KW-0645">Protease</keyword>